<dbReference type="EMBL" id="MCGG01000078">
    <property type="protein sequence ID" value="OEJ64064.1"/>
    <property type="molecule type" value="Genomic_DNA"/>
</dbReference>
<dbReference type="CDD" id="cd07526">
    <property type="entry name" value="HAD_BPGM_like"/>
    <property type="match status" value="1"/>
</dbReference>
<dbReference type="PRINTS" id="PR00413">
    <property type="entry name" value="HADHALOGNASE"/>
</dbReference>
<reference evidence="2" key="1">
    <citation type="submission" date="2016-07" db="EMBL/GenBank/DDBJ databases">
        <authorList>
            <person name="Florea S."/>
            <person name="Webb J.S."/>
            <person name="Jaromczyk J."/>
            <person name="Schardl C.L."/>
        </authorList>
    </citation>
    <scope>NUCLEOTIDE SEQUENCE [LARGE SCALE GENOMIC DNA]</scope>
    <source>
        <strain evidence="2">MV-1</strain>
    </source>
</reference>
<dbReference type="PANTHER" id="PTHR18901:SF38">
    <property type="entry name" value="PSEUDOURIDINE-5'-PHOSPHATASE"/>
    <property type="match status" value="1"/>
</dbReference>
<protein>
    <recommendedName>
        <fullName evidence="3">Hydrolase</fullName>
    </recommendedName>
</protein>
<dbReference type="STRING" id="28181.BEN30_01265"/>
<evidence type="ECO:0000313" key="1">
    <source>
        <dbReference type="EMBL" id="OEJ64064.1"/>
    </source>
</evidence>
<dbReference type="InterPro" id="IPR023198">
    <property type="entry name" value="PGP-like_dom2"/>
</dbReference>
<dbReference type="NCBIfam" id="TIGR01509">
    <property type="entry name" value="HAD-SF-IA-v3"/>
    <property type="match status" value="1"/>
</dbReference>
<dbReference type="SFLD" id="SFLDG01129">
    <property type="entry name" value="C1.5:_HAD__Beta-PGM__Phosphata"/>
    <property type="match status" value="1"/>
</dbReference>
<dbReference type="AlphaFoldDB" id="A0A1E5Q3K8"/>
<sequence>MNLQLVIFDCDGVLVDSEMIASRELALYLSDLGHPTEAAECRQLFTGMSIQSVADKVGTEWGLSVPIDFIEHLRARDRIAFERELKAVAHVEEALEHLHQANIPFCVASSGTPEKIRHSLELTELLPWFDNHLFSATQVAHGKPAPDLFTFAAKRMGVPAGHCLVIEDATPGVQGGVAAGMDVFGFIGASHCTPHSGEALLASGAKCIFEHMADLPALLDARQSHCDFL</sequence>
<accession>A0A1E5Q3K8</accession>
<comment type="caution">
    <text evidence="1">The sequence shown here is derived from an EMBL/GenBank/DDBJ whole genome shotgun (WGS) entry which is preliminary data.</text>
</comment>
<name>A0A1E5Q3K8_9PROT</name>
<dbReference type="RefSeq" id="WP_069959411.1">
    <property type="nucleotide sequence ID" value="NZ_MCGG01000078.1"/>
</dbReference>
<evidence type="ECO:0000313" key="2">
    <source>
        <dbReference type="Proteomes" id="UP000095347"/>
    </source>
</evidence>
<dbReference type="Gene3D" id="3.40.50.1000">
    <property type="entry name" value="HAD superfamily/HAD-like"/>
    <property type="match status" value="1"/>
</dbReference>
<dbReference type="Gene3D" id="1.10.150.240">
    <property type="entry name" value="Putative phosphatase, domain 2"/>
    <property type="match status" value="1"/>
</dbReference>
<dbReference type="Pfam" id="PF00702">
    <property type="entry name" value="Hydrolase"/>
    <property type="match status" value="1"/>
</dbReference>
<evidence type="ECO:0008006" key="3">
    <source>
        <dbReference type="Google" id="ProtNLM"/>
    </source>
</evidence>
<dbReference type="InterPro" id="IPR023214">
    <property type="entry name" value="HAD_sf"/>
</dbReference>
<keyword evidence="2" id="KW-1185">Reference proteome</keyword>
<dbReference type="InterPro" id="IPR036412">
    <property type="entry name" value="HAD-like_sf"/>
</dbReference>
<organism evidence="1 2">
    <name type="scientific">Magnetovibrio blakemorei</name>
    <dbReference type="NCBI Taxonomy" id="28181"/>
    <lineage>
        <taxon>Bacteria</taxon>
        <taxon>Pseudomonadati</taxon>
        <taxon>Pseudomonadota</taxon>
        <taxon>Alphaproteobacteria</taxon>
        <taxon>Rhodospirillales</taxon>
        <taxon>Magnetovibrionaceae</taxon>
        <taxon>Magnetovibrio</taxon>
    </lineage>
</organism>
<gene>
    <name evidence="1" type="ORF">BEN30_01265</name>
</gene>
<dbReference type="OrthoDB" id="9797743at2"/>
<dbReference type="Proteomes" id="UP000095347">
    <property type="component" value="Unassembled WGS sequence"/>
</dbReference>
<dbReference type="SFLD" id="SFLDS00003">
    <property type="entry name" value="Haloacid_Dehalogenase"/>
    <property type="match status" value="1"/>
</dbReference>
<dbReference type="SFLD" id="SFLDG01135">
    <property type="entry name" value="C1.5.6:_HAD__Beta-PGM__Phospha"/>
    <property type="match status" value="1"/>
</dbReference>
<dbReference type="PANTHER" id="PTHR18901">
    <property type="entry name" value="2-DEOXYGLUCOSE-6-PHOSPHATE PHOSPHATASE 2"/>
    <property type="match status" value="1"/>
</dbReference>
<proteinExistence type="predicted"/>
<dbReference type="SUPFAM" id="SSF56784">
    <property type="entry name" value="HAD-like"/>
    <property type="match status" value="1"/>
</dbReference>
<dbReference type="InterPro" id="IPR006439">
    <property type="entry name" value="HAD-SF_hydro_IA"/>
</dbReference>